<dbReference type="InterPro" id="IPR001129">
    <property type="entry name" value="Membr-assoc_MAPEG"/>
</dbReference>
<evidence type="ECO:0000256" key="3">
    <source>
        <dbReference type="ARBA" id="ARBA00022989"/>
    </source>
</evidence>
<keyword evidence="4 5" id="KW-0472">Membrane</keyword>
<keyword evidence="2 5" id="KW-0812">Transmembrane</keyword>
<feature type="transmembrane region" description="Helical" evidence="5">
    <location>
        <begin position="53"/>
        <end position="70"/>
    </location>
</feature>
<dbReference type="InterPro" id="IPR023352">
    <property type="entry name" value="MAPEG-like_dom_sf"/>
</dbReference>
<gene>
    <name evidence="6" type="ORF">ACFOWX_11360</name>
</gene>
<evidence type="ECO:0000256" key="1">
    <source>
        <dbReference type="ARBA" id="ARBA00004370"/>
    </source>
</evidence>
<dbReference type="Gene3D" id="1.20.120.550">
    <property type="entry name" value="Membrane associated eicosanoid/glutathione metabolism-like domain"/>
    <property type="match status" value="1"/>
</dbReference>
<proteinExistence type="predicted"/>
<keyword evidence="3 5" id="KW-1133">Transmembrane helix</keyword>
<dbReference type="PANTHER" id="PTHR35814:SF1">
    <property type="entry name" value="GLUTATHIONE S-TRANSFERASE-RELATED"/>
    <property type="match status" value="1"/>
</dbReference>
<evidence type="ECO:0000256" key="2">
    <source>
        <dbReference type="ARBA" id="ARBA00022692"/>
    </source>
</evidence>
<feature type="transmembrane region" description="Helical" evidence="5">
    <location>
        <begin position="6"/>
        <end position="22"/>
    </location>
</feature>
<dbReference type="PANTHER" id="PTHR35814">
    <property type="match status" value="1"/>
</dbReference>
<comment type="subcellular location">
    <subcellularLocation>
        <location evidence="1">Membrane</location>
    </subcellularLocation>
</comment>
<comment type="caution">
    <text evidence="6">The sequence shown here is derived from an EMBL/GenBank/DDBJ whole genome shotgun (WGS) entry which is preliminary data.</text>
</comment>
<reference evidence="7" key="1">
    <citation type="journal article" date="2019" name="Int. J. Syst. Evol. Microbiol.">
        <title>The Global Catalogue of Microorganisms (GCM) 10K type strain sequencing project: providing services to taxonomists for standard genome sequencing and annotation.</title>
        <authorList>
            <consortium name="The Broad Institute Genomics Platform"/>
            <consortium name="The Broad Institute Genome Sequencing Center for Infectious Disease"/>
            <person name="Wu L."/>
            <person name="Ma J."/>
        </authorList>
    </citation>
    <scope>NUCLEOTIDE SEQUENCE [LARGE SCALE GENOMIC DNA]</scope>
    <source>
        <strain evidence="7">CECT 8531</strain>
    </source>
</reference>
<dbReference type="Pfam" id="PF01124">
    <property type="entry name" value="MAPEG"/>
    <property type="match status" value="1"/>
</dbReference>
<dbReference type="SUPFAM" id="SSF161084">
    <property type="entry name" value="MAPEG domain-like"/>
    <property type="match status" value="1"/>
</dbReference>
<dbReference type="RefSeq" id="WP_381424174.1">
    <property type="nucleotide sequence ID" value="NZ_JBHSDH010000013.1"/>
</dbReference>
<feature type="transmembrane region" description="Helical" evidence="5">
    <location>
        <begin position="105"/>
        <end position="127"/>
    </location>
</feature>
<dbReference type="EMBL" id="JBHSDH010000013">
    <property type="protein sequence ID" value="MFC4293011.1"/>
    <property type="molecule type" value="Genomic_DNA"/>
</dbReference>
<protein>
    <submittedName>
        <fullName evidence="6">MAPEG family protein</fullName>
    </submittedName>
</protein>
<accession>A0ABV8RL68</accession>
<sequence length="133" mass="14245">MKLEITLTIAAAAALLNIWLMMRCGKARIANQISVGDGGNEFLIRRMRAHANFAENTPIVLILIAVLELTGGTSTWLWAVGVIYIFGRIAHAFGMDGGSIEKARLVGTIITMLTQLGLAVMALIAVYSNMLAG</sequence>
<organism evidence="6 7">
    <name type="scientific">Sphingorhabdus arenilitoris</name>
    <dbReference type="NCBI Taxonomy" id="1490041"/>
    <lineage>
        <taxon>Bacteria</taxon>
        <taxon>Pseudomonadati</taxon>
        <taxon>Pseudomonadota</taxon>
        <taxon>Alphaproteobacteria</taxon>
        <taxon>Sphingomonadales</taxon>
        <taxon>Sphingomonadaceae</taxon>
        <taxon>Sphingorhabdus</taxon>
    </lineage>
</organism>
<evidence type="ECO:0000256" key="4">
    <source>
        <dbReference type="ARBA" id="ARBA00023136"/>
    </source>
</evidence>
<dbReference type="Proteomes" id="UP001595887">
    <property type="component" value="Unassembled WGS sequence"/>
</dbReference>
<evidence type="ECO:0000256" key="5">
    <source>
        <dbReference type="SAM" id="Phobius"/>
    </source>
</evidence>
<evidence type="ECO:0000313" key="6">
    <source>
        <dbReference type="EMBL" id="MFC4293011.1"/>
    </source>
</evidence>
<evidence type="ECO:0000313" key="7">
    <source>
        <dbReference type="Proteomes" id="UP001595887"/>
    </source>
</evidence>
<keyword evidence="7" id="KW-1185">Reference proteome</keyword>
<name>A0ABV8RL68_9SPHN</name>